<feature type="region of interest" description="Disordered" evidence="4">
    <location>
        <begin position="255"/>
        <end position="274"/>
    </location>
</feature>
<dbReference type="GO" id="GO:0031297">
    <property type="term" value="P:replication fork processing"/>
    <property type="evidence" value="ECO:0007669"/>
    <property type="project" value="TreeGrafter"/>
</dbReference>
<dbReference type="GO" id="GO:0043596">
    <property type="term" value="C:nuclear replication fork"/>
    <property type="evidence" value="ECO:0007669"/>
    <property type="project" value="TreeGrafter"/>
</dbReference>
<keyword evidence="2" id="KW-0677">Repeat</keyword>
<reference evidence="5" key="1">
    <citation type="submission" date="2023-01" db="EMBL/GenBank/DDBJ databases">
        <title>The chitinases involved in constricting ring structure development in the nematode-trapping fungus Drechslerella dactyloides.</title>
        <authorList>
            <person name="Wang R."/>
            <person name="Zhang L."/>
            <person name="Tang P."/>
            <person name="Li S."/>
            <person name="Liang L."/>
        </authorList>
    </citation>
    <scope>NUCLEOTIDE SEQUENCE</scope>
    <source>
        <strain evidence="5">YMF1.00031</strain>
    </source>
</reference>
<evidence type="ECO:0000256" key="4">
    <source>
        <dbReference type="SAM" id="MobiDB-lite"/>
    </source>
</evidence>
<comment type="subcellular location">
    <subcellularLocation>
        <location evidence="1">Nucleus</location>
    </subcellularLocation>
</comment>
<evidence type="ECO:0000313" key="6">
    <source>
        <dbReference type="Proteomes" id="UP001221413"/>
    </source>
</evidence>
<dbReference type="Pfam" id="PF00560">
    <property type="entry name" value="LRR_1"/>
    <property type="match status" value="1"/>
</dbReference>
<keyword evidence="6" id="KW-1185">Reference proteome</keyword>
<evidence type="ECO:0008006" key="7">
    <source>
        <dbReference type="Google" id="ProtNLM"/>
    </source>
</evidence>
<dbReference type="InterPro" id="IPR001611">
    <property type="entry name" value="Leu-rich_rpt"/>
</dbReference>
<proteinExistence type="predicted"/>
<dbReference type="InterPro" id="IPR052311">
    <property type="entry name" value="MMS22L-TONSL_complex_comp"/>
</dbReference>
<keyword evidence="3" id="KW-0539">Nucleus</keyword>
<protein>
    <recommendedName>
        <fullName evidence="7">Leucine rich repeat protein</fullName>
    </recommendedName>
</protein>
<dbReference type="Gene3D" id="3.80.10.10">
    <property type="entry name" value="Ribonuclease Inhibitor"/>
    <property type="match status" value="1"/>
</dbReference>
<gene>
    <name evidence="5" type="ORF">Dda_3895</name>
</gene>
<evidence type="ECO:0000313" key="5">
    <source>
        <dbReference type="EMBL" id="KAJ6261227.1"/>
    </source>
</evidence>
<dbReference type="PANTHER" id="PTHR46358:SF1">
    <property type="entry name" value="TONSOKU-LIKE PROTEIN"/>
    <property type="match status" value="1"/>
</dbReference>
<dbReference type="PANTHER" id="PTHR46358">
    <property type="entry name" value="TONSOKU-LIKE PROTEIN"/>
    <property type="match status" value="1"/>
</dbReference>
<feature type="compositionally biased region" description="Low complexity" evidence="4">
    <location>
        <begin position="261"/>
        <end position="274"/>
    </location>
</feature>
<dbReference type="AlphaFoldDB" id="A0AAD6IZL6"/>
<feature type="region of interest" description="Disordered" evidence="4">
    <location>
        <begin position="376"/>
        <end position="427"/>
    </location>
</feature>
<dbReference type="PROSITE" id="PS51450">
    <property type="entry name" value="LRR"/>
    <property type="match status" value="1"/>
</dbReference>
<organism evidence="5 6">
    <name type="scientific">Drechslerella dactyloides</name>
    <name type="common">Nematode-trapping fungus</name>
    <name type="synonym">Arthrobotrys dactyloides</name>
    <dbReference type="NCBI Taxonomy" id="74499"/>
    <lineage>
        <taxon>Eukaryota</taxon>
        <taxon>Fungi</taxon>
        <taxon>Dikarya</taxon>
        <taxon>Ascomycota</taxon>
        <taxon>Pezizomycotina</taxon>
        <taxon>Orbiliomycetes</taxon>
        <taxon>Orbiliales</taxon>
        <taxon>Orbiliaceae</taxon>
        <taxon>Drechslerella</taxon>
    </lineage>
</organism>
<dbReference type="SUPFAM" id="SSF52047">
    <property type="entry name" value="RNI-like"/>
    <property type="match status" value="1"/>
</dbReference>
<dbReference type="EMBL" id="JAQGDS010000004">
    <property type="protein sequence ID" value="KAJ6261227.1"/>
    <property type="molecule type" value="Genomic_DNA"/>
</dbReference>
<evidence type="ECO:0000256" key="2">
    <source>
        <dbReference type="ARBA" id="ARBA00022737"/>
    </source>
</evidence>
<sequence length="616" mass="68799">MLLQRFLPLHVHRYHNWYYIKPHNMGRLTYVNRKITGVKLAQSIQRDIQKRIPKVGEDKKLAAVQRDPAVEIDASGRQLGPEGIALVCDSLWELGRTKLSRVEEINLSGNDLTAACLRPLRRALSVCPELRDLDLSNNRIEITTPEDMKEWGYFLEGFANLKCLRRFDLSHNPLGDIAVEIMFRTYAFEKEINIPCDFQSVKKMDPFDESLDANGSVESFDFHPVGGHMNQNHPPIGHAINGVYMIEGQRKESVATISTQSTGPLSSSPASSMDPPHDLADIHGLRGISYIVLSDINATDLAAVWLSYIITAHPLPSELQPHLPPLKEGPFAATLRKYDALPNCRGIILTENPRVTHVGERALKEAESRRDENVAPFEALLRNGQGRRRSSAISDTLPEDGLHQRDSNRRNSVQDEGHGPQTAKNRRALLQEERYSLSRTRAKIQLNALREKGVQASLLWARVMRMVVVSRAILLDYSGPITIDGDEPTLQLKSSGRVSIDGNFKLTPEASPTVKGTLLKKMSEICLGPADIPKRTTASTEPPRKLPGGLPVEIWMEIIILAEDGDGLTTRSQRLNIFHWARSRTAISNGLEYLAESTETQARRVIAKVNGLAYEV</sequence>
<feature type="compositionally biased region" description="Basic and acidic residues" evidence="4">
    <location>
        <begin position="400"/>
        <end position="418"/>
    </location>
</feature>
<accession>A0AAD6IZL6</accession>
<dbReference type="GO" id="GO:0000724">
    <property type="term" value="P:double-strand break repair via homologous recombination"/>
    <property type="evidence" value="ECO:0007669"/>
    <property type="project" value="TreeGrafter"/>
</dbReference>
<dbReference type="InterPro" id="IPR032675">
    <property type="entry name" value="LRR_dom_sf"/>
</dbReference>
<comment type="caution">
    <text evidence="5">The sequence shown here is derived from an EMBL/GenBank/DDBJ whole genome shotgun (WGS) entry which is preliminary data.</text>
</comment>
<dbReference type="Proteomes" id="UP001221413">
    <property type="component" value="Unassembled WGS sequence"/>
</dbReference>
<evidence type="ECO:0000256" key="1">
    <source>
        <dbReference type="ARBA" id="ARBA00004123"/>
    </source>
</evidence>
<name>A0AAD6IZL6_DREDA</name>
<evidence type="ECO:0000256" key="3">
    <source>
        <dbReference type="ARBA" id="ARBA00023242"/>
    </source>
</evidence>